<dbReference type="OrthoDB" id="310217at2759"/>
<keyword evidence="10 13" id="KW-0333">Golgi apparatus</keyword>
<gene>
    <name evidence="14" type="ORF">Ocin01_12082</name>
</gene>
<dbReference type="SMART" id="SM00028">
    <property type="entry name" value="TPR"/>
    <property type="match status" value="1"/>
</dbReference>
<keyword evidence="9 13" id="KW-0653">Protein transport</keyword>
<dbReference type="GO" id="GO:0030126">
    <property type="term" value="C:COPI vesicle coat"/>
    <property type="evidence" value="ECO:0007669"/>
    <property type="project" value="TreeGrafter"/>
</dbReference>
<dbReference type="Gene3D" id="1.25.40.10">
    <property type="entry name" value="Tetratricopeptide repeat domain"/>
    <property type="match status" value="1"/>
</dbReference>
<keyword evidence="11 13" id="KW-0472">Membrane</keyword>
<sequence>MSDVDALIDVKNAYYIGSYQQCINEAQKLKSLSPEQSLVRDVLMYRAYLALKKFSVVMDEITGSSTSELQSVRLLAEYLSSPSKRDATTIIIAGTIYNHAQNYESALRVLHQGDHLECSALTIQTLLAFDRIDLAKKELKNMCEKDEDATITQLSTAWVNLAVGSEKYQEAFYIVQEMIDKYGSTPLLLNILACCHIAQGKHSEAETALQESLDKDPNNADTLINMFYNSSFVGKSPEVSNRFFSQLKDANPNHPFVQDYYKKEAEFDRVSKMFSAS</sequence>
<dbReference type="PANTHER" id="PTHR10805">
    <property type="entry name" value="COATOMER SUBUNIT EPSILON"/>
    <property type="match status" value="1"/>
</dbReference>
<keyword evidence="7 13" id="KW-0963">Cytoplasm</keyword>
<evidence type="ECO:0000313" key="15">
    <source>
        <dbReference type="Proteomes" id="UP000094527"/>
    </source>
</evidence>
<dbReference type="Pfam" id="PF04733">
    <property type="entry name" value="Coatomer_E"/>
    <property type="match status" value="1"/>
</dbReference>
<reference evidence="14 15" key="1">
    <citation type="journal article" date="2016" name="Genome Biol. Evol.">
        <title>Gene Family Evolution Reflects Adaptation to Soil Environmental Stressors in the Genome of the Collembolan Orchesella cincta.</title>
        <authorList>
            <person name="Faddeeva-Vakhrusheva A."/>
            <person name="Derks M.F."/>
            <person name="Anvar S.Y."/>
            <person name="Agamennone V."/>
            <person name="Suring W."/>
            <person name="Smit S."/>
            <person name="van Straalen N.M."/>
            <person name="Roelofs D."/>
        </authorList>
    </citation>
    <scope>NUCLEOTIDE SEQUENCE [LARGE SCALE GENOMIC DNA]</scope>
    <source>
        <tissue evidence="14">Mixed pool</tissue>
    </source>
</reference>
<evidence type="ECO:0000256" key="1">
    <source>
        <dbReference type="ARBA" id="ARBA00004255"/>
    </source>
</evidence>
<dbReference type="Proteomes" id="UP000094527">
    <property type="component" value="Unassembled WGS sequence"/>
</dbReference>
<dbReference type="GO" id="GO:0006888">
    <property type="term" value="P:endoplasmic reticulum to Golgi vesicle-mediated transport"/>
    <property type="evidence" value="ECO:0007669"/>
    <property type="project" value="TreeGrafter"/>
</dbReference>
<evidence type="ECO:0000256" key="4">
    <source>
        <dbReference type="ARBA" id="ARBA00011775"/>
    </source>
</evidence>
<evidence type="ECO:0000256" key="5">
    <source>
        <dbReference type="ARBA" id="ARBA00015828"/>
    </source>
</evidence>
<evidence type="ECO:0000256" key="6">
    <source>
        <dbReference type="ARBA" id="ARBA00022448"/>
    </source>
</evidence>
<evidence type="ECO:0000256" key="13">
    <source>
        <dbReference type="PIRNR" id="PIRNR016478"/>
    </source>
</evidence>
<proteinExistence type="inferred from homology"/>
<comment type="subcellular location">
    <subcellularLocation>
        <location evidence="2">Cytoplasmic vesicle</location>
        <location evidence="2">COPI-coated vesicle membrane</location>
        <topology evidence="2">Peripheral membrane protein</topology>
        <orientation evidence="2">Cytoplasmic side</orientation>
    </subcellularLocation>
    <subcellularLocation>
        <location evidence="1">Golgi apparatus membrane</location>
        <topology evidence="1">Peripheral membrane protein</topology>
        <orientation evidence="1">Cytoplasmic side</orientation>
    </subcellularLocation>
</comment>
<dbReference type="InterPro" id="IPR006822">
    <property type="entry name" value="Coatomer_esu"/>
</dbReference>
<dbReference type="STRING" id="48709.A0A1D2MP22"/>
<dbReference type="OMA" id="MIVLSQH"/>
<dbReference type="GO" id="GO:0005198">
    <property type="term" value="F:structural molecule activity"/>
    <property type="evidence" value="ECO:0007669"/>
    <property type="project" value="UniProtKB-UniRule"/>
</dbReference>
<dbReference type="GO" id="GO:0006890">
    <property type="term" value="P:retrograde vesicle-mediated transport, Golgi to endoplasmic reticulum"/>
    <property type="evidence" value="ECO:0007669"/>
    <property type="project" value="UniProtKB-UniRule"/>
</dbReference>
<evidence type="ECO:0000256" key="7">
    <source>
        <dbReference type="ARBA" id="ARBA00022490"/>
    </source>
</evidence>
<evidence type="ECO:0000313" key="14">
    <source>
        <dbReference type="EMBL" id="ODM94604.1"/>
    </source>
</evidence>
<comment type="function">
    <text evidence="13">The coatomer is a cytosolic protein complex that binds to dilysine motifs and reversibly associates with Golgi non-clathrin-coated vesicles, which further mediate biosynthetic protein transport from the ER, via the Golgi up to the trans Golgi network. The coatomer complex is required for budding from Golgi membranes, and is essential for the retrograde Golgi-to-ER transport of dilysine-tagged proteins.</text>
</comment>
<accession>A0A1D2MP22</accession>
<comment type="caution">
    <text evidence="14">The sequence shown here is derived from an EMBL/GenBank/DDBJ whole genome shotgun (WGS) entry which is preliminary data.</text>
</comment>
<keyword evidence="15" id="KW-1185">Reference proteome</keyword>
<evidence type="ECO:0000256" key="8">
    <source>
        <dbReference type="ARBA" id="ARBA00022892"/>
    </source>
</evidence>
<dbReference type="GO" id="GO:0000139">
    <property type="term" value="C:Golgi membrane"/>
    <property type="evidence" value="ECO:0007669"/>
    <property type="project" value="UniProtKB-SubCell"/>
</dbReference>
<evidence type="ECO:0000256" key="3">
    <source>
        <dbReference type="ARBA" id="ARBA00008827"/>
    </source>
</evidence>
<keyword evidence="8 13" id="KW-0931">ER-Golgi transport</keyword>
<dbReference type="AlphaFoldDB" id="A0A1D2MP22"/>
<name>A0A1D2MP22_ORCCI</name>
<dbReference type="GO" id="GO:0015031">
    <property type="term" value="P:protein transport"/>
    <property type="evidence" value="ECO:0007669"/>
    <property type="project" value="UniProtKB-UniRule"/>
</dbReference>
<evidence type="ECO:0000256" key="11">
    <source>
        <dbReference type="ARBA" id="ARBA00023136"/>
    </source>
</evidence>
<dbReference type="EMBL" id="LJIJ01000783">
    <property type="protein sequence ID" value="ODM94604.1"/>
    <property type="molecule type" value="Genomic_DNA"/>
</dbReference>
<dbReference type="SUPFAM" id="SSF48452">
    <property type="entry name" value="TPR-like"/>
    <property type="match status" value="1"/>
</dbReference>
<dbReference type="PANTHER" id="PTHR10805:SF0">
    <property type="entry name" value="COATOMER SUBUNIT EPSILON"/>
    <property type="match status" value="1"/>
</dbReference>
<evidence type="ECO:0000256" key="9">
    <source>
        <dbReference type="ARBA" id="ARBA00022927"/>
    </source>
</evidence>
<keyword evidence="6 13" id="KW-0813">Transport</keyword>
<dbReference type="InterPro" id="IPR019734">
    <property type="entry name" value="TPR_rpt"/>
</dbReference>
<comment type="similarity">
    <text evidence="3 13">Belongs to the COPE family.</text>
</comment>
<comment type="subunit">
    <text evidence="4">Oligomeric complex that consists of at least the alpha, beta, beta', gamma, delta, epsilon and zeta subunits.</text>
</comment>
<dbReference type="GO" id="GO:0006891">
    <property type="term" value="P:intra-Golgi vesicle-mediated transport"/>
    <property type="evidence" value="ECO:0007669"/>
    <property type="project" value="TreeGrafter"/>
</dbReference>
<evidence type="ECO:0000256" key="12">
    <source>
        <dbReference type="ARBA" id="ARBA00023329"/>
    </source>
</evidence>
<dbReference type="PIRSF" id="PIRSF016478">
    <property type="entry name" value="Coatomer_esu"/>
    <property type="match status" value="1"/>
</dbReference>
<evidence type="ECO:0000256" key="2">
    <source>
        <dbReference type="ARBA" id="ARBA00004347"/>
    </source>
</evidence>
<dbReference type="InterPro" id="IPR011990">
    <property type="entry name" value="TPR-like_helical_dom_sf"/>
</dbReference>
<protein>
    <recommendedName>
        <fullName evidence="5 13">Coatomer subunit epsilon</fullName>
    </recommendedName>
</protein>
<organism evidence="14 15">
    <name type="scientific">Orchesella cincta</name>
    <name type="common">Springtail</name>
    <name type="synonym">Podura cincta</name>
    <dbReference type="NCBI Taxonomy" id="48709"/>
    <lineage>
        <taxon>Eukaryota</taxon>
        <taxon>Metazoa</taxon>
        <taxon>Ecdysozoa</taxon>
        <taxon>Arthropoda</taxon>
        <taxon>Hexapoda</taxon>
        <taxon>Collembola</taxon>
        <taxon>Entomobryomorpha</taxon>
        <taxon>Entomobryoidea</taxon>
        <taxon>Orchesellidae</taxon>
        <taxon>Orchesellinae</taxon>
        <taxon>Orchesella</taxon>
    </lineage>
</organism>
<keyword evidence="12 13" id="KW-0968">Cytoplasmic vesicle</keyword>
<evidence type="ECO:0000256" key="10">
    <source>
        <dbReference type="ARBA" id="ARBA00023034"/>
    </source>
</evidence>